<reference evidence="1 2" key="1">
    <citation type="journal article" date="2023" name="Science">
        <title>Complex scaffold remodeling in plant triterpene biosynthesis.</title>
        <authorList>
            <person name="De La Pena R."/>
            <person name="Hodgson H."/>
            <person name="Liu J.C."/>
            <person name="Stephenson M.J."/>
            <person name="Martin A.C."/>
            <person name="Owen C."/>
            <person name="Harkess A."/>
            <person name="Leebens-Mack J."/>
            <person name="Jimenez L.E."/>
            <person name="Osbourn A."/>
            <person name="Sattely E.S."/>
        </authorList>
    </citation>
    <scope>NUCLEOTIDE SEQUENCE [LARGE SCALE GENOMIC DNA]</scope>
    <source>
        <strain evidence="2">cv. JPN11</strain>
        <tissue evidence="1">Leaf</tissue>
    </source>
</reference>
<comment type="caution">
    <text evidence="1">The sequence shown here is derived from an EMBL/GenBank/DDBJ whole genome shotgun (WGS) entry which is preliminary data.</text>
</comment>
<dbReference type="Proteomes" id="UP001164539">
    <property type="component" value="Chromosome 2"/>
</dbReference>
<evidence type="ECO:0000313" key="2">
    <source>
        <dbReference type="Proteomes" id="UP001164539"/>
    </source>
</evidence>
<sequence length="429" mass="46924">MAEEDQTQKYSNNSSSGVGNNIVRSSKKQKPKKAPQRGLGVAQLERIRLEEQQKKDAAFVSATVLPSSQSSTLSATKSSSLSVLTPNYHPSDHSSSSPIPFPFPPDLSSPKSLFRPPSSVQNVEILNSNTVPLTNTVGWSSVPIQGQGNVHKLYNSCEYNLQKESSGVDPGSTFRSSLSNLPYESIPIWPLPSLMQRAQQFQHPSSSMVYESSSAPSSSSVLNFQMEPPSNQSYYSNHPPKWPEDEKMVGMKRSYPFYLEHPPGFPSSLHHKFPPIVHPSISRSDDSASCGSGHTHFFEPGNRISREVSSCSTFTSEPNISKKSIKENGVLNGGFLTLAPPTTPSMCPGSKFKHPPNFLAFHNTEFPDYESLPHQGNVADPTFGPGPNKRQPYYSFFPQSVAQTGQATSTMNSCNNGEVGEIVDLNLKL</sequence>
<keyword evidence="2" id="KW-1185">Reference proteome</keyword>
<protein>
    <submittedName>
        <fullName evidence="1">Actin cytoskeleton-regulatory complex protein pan1, putative isoform 1</fullName>
    </submittedName>
</protein>
<proteinExistence type="predicted"/>
<organism evidence="1 2">
    <name type="scientific">Melia azedarach</name>
    <name type="common">Chinaberry tree</name>
    <dbReference type="NCBI Taxonomy" id="155640"/>
    <lineage>
        <taxon>Eukaryota</taxon>
        <taxon>Viridiplantae</taxon>
        <taxon>Streptophyta</taxon>
        <taxon>Embryophyta</taxon>
        <taxon>Tracheophyta</taxon>
        <taxon>Spermatophyta</taxon>
        <taxon>Magnoliopsida</taxon>
        <taxon>eudicotyledons</taxon>
        <taxon>Gunneridae</taxon>
        <taxon>Pentapetalae</taxon>
        <taxon>rosids</taxon>
        <taxon>malvids</taxon>
        <taxon>Sapindales</taxon>
        <taxon>Meliaceae</taxon>
        <taxon>Melia</taxon>
    </lineage>
</organism>
<accession>A0ACC1YSI9</accession>
<name>A0ACC1YSI9_MELAZ</name>
<dbReference type="EMBL" id="CM051395">
    <property type="protein sequence ID" value="KAJ4726402.1"/>
    <property type="molecule type" value="Genomic_DNA"/>
</dbReference>
<evidence type="ECO:0000313" key="1">
    <source>
        <dbReference type="EMBL" id="KAJ4726402.1"/>
    </source>
</evidence>
<gene>
    <name evidence="1" type="ORF">OWV82_005117</name>
</gene>